<feature type="chain" id="PRO_5014908425" evidence="1">
    <location>
        <begin position="18"/>
        <end position="87"/>
    </location>
</feature>
<keyword evidence="1" id="KW-0732">Signal</keyword>
<protein>
    <submittedName>
        <fullName evidence="2">Putative secreted peptide</fullName>
    </submittedName>
</protein>
<evidence type="ECO:0000256" key="1">
    <source>
        <dbReference type="SAM" id="SignalP"/>
    </source>
</evidence>
<proteinExistence type="predicted"/>
<dbReference type="AlphaFoldDB" id="A0A2M3ZRB8"/>
<organism evidence="2">
    <name type="scientific">Anopheles braziliensis</name>
    <dbReference type="NCBI Taxonomy" id="58242"/>
    <lineage>
        <taxon>Eukaryota</taxon>
        <taxon>Metazoa</taxon>
        <taxon>Ecdysozoa</taxon>
        <taxon>Arthropoda</taxon>
        <taxon>Hexapoda</taxon>
        <taxon>Insecta</taxon>
        <taxon>Pterygota</taxon>
        <taxon>Neoptera</taxon>
        <taxon>Endopterygota</taxon>
        <taxon>Diptera</taxon>
        <taxon>Nematocera</taxon>
        <taxon>Culicoidea</taxon>
        <taxon>Culicidae</taxon>
        <taxon>Anophelinae</taxon>
        <taxon>Anopheles</taxon>
    </lineage>
</organism>
<dbReference type="EMBL" id="GGFM01010353">
    <property type="protein sequence ID" value="MBW31104.1"/>
    <property type="molecule type" value="Transcribed_RNA"/>
</dbReference>
<evidence type="ECO:0000313" key="2">
    <source>
        <dbReference type="EMBL" id="MBW31104.1"/>
    </source>
</evidence>
<sequence>MCMWCVSFCPRVPVALSLPLSLSLLCSVCLLEFIPVQSLHQHRLHRLRRLLITAPPSCLISLLFGRSTRCTTETDTRPPAVRLDRDQ</sequence>
<reference evidence="2" key="1">
    <citation type="submission" date="2018-01" db="EMBL/GenBank/DDBJ databases">
        <title>An insight into the sialome of Amazonian anophelines.</title>
        <authorList>
            <person name="Ribeiro J.M."/>
            <person name="Scarpassa V."/>
            <person name="Calvo E."/>
        </authorList>
    </citation>
    <scope>NUCLEOTIDE SEQUENCE</scope>
    <source>
        <tissue evidence="2">Salivary glands</tissue>
    </source>
</reference>
<feature type="signal peptide" evidence="1">
    <location>
        <begin position="1"/>
        <end position="17"/>
    </location>
</feature>
<name>A0A2M3ZRB8_9DIPT</name>
<accession>A0A2M3ZRB8</accession>